<accession>A0A2A6D2B1</accession>
<name>A0A2A6D2B1_PRIPA</name>
<proteinExistence type="predicted"/>
<keyword evidence="2" id="KW-1185">Reference proteome</keyword>
<organism evidence="1 2">
    <name type="scientific">Pristionchus pacificus</name>
    <name type="common">Parasitic nematode worm</name>
    <dbReference type="NCBI Taxonomy" id="54126"/>
    <lineage>
        <taxon>Eukaryota</taxon>
        <taxon>Metazoa</taxon>
        <taxon>Ecdysozoa</taxon>
        <taxon>Nematoda</taxon>
        <taxon>Chromadorea</taxon>
        <taxon>Rhabditida</taxon>
        <taxon>Rhabditina</taxon>
        <taxon>Diplogasteromorpha</taxon>
        <taxon>Diplogasteroidea</taxon>
        <taxon>Neodiplogasteridae</taxon>
        <taxon>Pristionchus</taxon>
    </lineage>
</organism>
<dbReference type="Proteomes" id="UP000005239">
    <property type="component" value="Unassembled WGS sequence"/>
</dbReference>
<dbReference type="EnsemblMetazoa" id="PPA42300.1">
    <property type="protein sequence ID" value="PPA42300.1"/>
    <property type="gene ID" value="WBGene00280669"/>
</dbReference>
<sequence>MSIRLQRKEITGILSRAETRKELWFGTMTLNRSNEVLAFSEKHIGNWQHNDITFTMSNNVYRLKAFPWKRDDLSYLNLFLLRFKTDDAEEFAVDVILFLTITEFSPPILKET</sequence>
<reference evidence="1" key="2">
    <citation type="submission" date="2022-06" db="UniProtKB">
        <authorList>
            <consortium name="EnsemblMetazoa"/>
        </authorList>
    </citation>
    <scope>IDENTIFICATION</scope>
    <source>
        <strain evidence="1">PS312</strain>
    </source>
</reference>
<evidence type="ECO:0000313" key="2">
    <source>
        <dbReference type="Proteomes" id="UP000005239"/>
    </source>
</evidence>
<dbReference type="AlphaFoldDB" id="A0A2A6D2B1"/>
<evidence type="ECO:0000313" key="1">
    <source>
        <dbReference type="EnsemblMetazoa" id="PPA42300.1"/>
    </source>
</evidence>
<reference evidence="2" key="1">
    <citation type="journal article" date="2008" name="Nat. Genet.">
        <title>The Pristionchus pacificus genome provides a unique perspective on nematode lifestyle and parasitism.</title>
        <authorList>
            <person name="Dieterich C."/>
            <person name="Clifton S.W."/>
            <person name="Schuster L.N."/>
            <person name="Chinwalla A."/>
            <person name="Delehaunty K."/>
            <person name="Dinkelacker I."/>
            <person name="Fulton L."/>
            <person name="Fulton R."/>
            <person name="Godfrey J."/>
            <person name="Minx P."/>
            <person name="Mitreva M."/>
            <person name="Roeseler W."/>
            <person name="Tian H."/>
            <person name="Witte H."/>
            <person name="Yang S.P."/>
            <person name="Wilson R.K."/>
            <person name="Sommer R.J."/>
        </authorList>
    </citation>
    <scope>NUCLEOTIDE SEQUENCE [LARGE SCALE GENOMIC DNA]</scope>
    <source>
        <strain evidence="2">PS312</strain>
    </source>
</reference>
<accession>A0A8R1Z2F0</accession>
<protein>
    <submittedName>
        <fullName evidence="1">Uncharacterized protein</fullName>
    </submittedName>
</protein>
<gene>
    <name evidence="1" type="primary">WBGene00280669</name>
</gene>